<reference evidence="1" key="1">
    <citation type="submission" date="2009-10" db="EMBL/GenBank/DDBJ databases">
        <title>Diversity of trophic interactions inside an arsenic-rich microbial ecosystem.</title>
        <authorList>
            <person name="Bertin P.N."/>
            <person name="Heinrich-Salmeron A."/>
            <person name="Pelletier E."/>
            <person name="Goulhen-Chollet F."/>
            <person name="Arsene-Ploetze F."/>
            <person name="Gallien S."/>
            <person name="Calteau A."/>
            <person name="Vallenet D."/>
            <person name="Casiot C."/>
            <person name="Chane-Woon-Ming B."/>
            <person name="Giloteaux L."/>
            <person name="Barakat M."/>
            <person name="Bonnefoy V."/>
            <person name="Bruneel O."/>
            <person name="Chandler M."/>
            <person name="Cleiss J."/>
            <person name="Duran R."/>
            <person name="Elbaz-Poulichet F."/>
            <person name="Fonknechten N."/>
            <person name="Lauga B."/>
            <person name="Mornico D."/>
            <person name="Ortet P."/>
            <person name="Schaeffer C."/>
            <person name="Siguier P."/>
            <person name="Alexander Thil Smith A."/>
            <person name="Van Dorsselaer A."/>
            <person name="Weissenbach J."/>
            <person name="Medigue C."/>
            <person name="Le Paslier D."/>
        </authorList>
    </citation>
    <scope>NUCLEOTIDE SEQUENCE</scope>
</reference>
<name>E6QV03_9ZZZZ</name>
<proteinExistence type="predicted"/>
<organism evidence="1">
    <name type="scientific">mine drainage metagenome</name>
    <dbReference type="NCBI Taxonomy" id="410659"/>
    <lineage>
        <taxon>unclassified sequences</taxon>
        <taxon>metagenomes</taxon>
        <taxon>ecological metagenomes</taxon>
    </lineage>
</organism>
<dbReference type="AlphaFoldDB" id="E6QV03"/>
<evidence type="ECO:0000313" key="1">
    <source>
        <dbReference type="EMBL" id="CBI11076.1"/>
    </source>
</evidence>
<accession>E6QV03</accession>
<protein>
    <submittedName>
        <fullName evidence="1">Uncharacterized protein</fullName>
    </submittedName>
</protein>
<comment type="caution">
    <text evidence="1">The sequence shown here is derived from an EMBL/GenBank/DDBJ whole genome shotgun (WGS) entry which is preliminary data.</text>
</comment>
<sequence>MWSAKSIVLWSSFLRVRQASAFLHFFIKIHIVYHFPTPRLLGAKCANLLRTLQGACPWLRSCPAGLDSA</sequence>
<gene>
    <name evidence="1" type="ORF">CARN7_1886</name>
</gene>
<dbReference type="EMBL" id="CABR01000121">
    <property type="protein sequence ID" value="CBI11076.1"/>
    <property type="molecule type" value="Genomic_DNA"/>
</dbReference>